<comment type="caution">
    <text evidence="1">The sequence shown here is derived from an EMBL/GenBank/DDBJ whole genome shotgun (WGS) entry which is preliminary data.</text>
</comment>
<evidence type="ECO:0000313" key="2">
    <source>
        <dbReference type="Proteomes" id="UP000286260"/>
    </source>
</evidence>
<sequence length="74" mass="8515">MAIAAKGSGSVAEAVVFPMQKFCLIIIENYDFIFRPPWICNWMRLVCPSMLFQGWMGRWCGGKQLGKREMFSAY</sequence>
<dbReference type="AlphaFoldDB" id="A0A3R6EY08"/>
<gene>
    <name evidence="1" type="ORF">DW828_13950</name>
</gene>
<accession>A0A3R6EY08</accession>
<proteinExistence type="predicted"/>
<protein>
    <submittedName>
        <fullName evidence="1">Uncharacterized protein</fullName>
    </submittedName>
</protein>
<reference evidence="1 2" key="1">
    <citation type="submission" date="2018-08" db="EMBL/GenBank/DDBJ databases">
        <title>A genome reference for cultivated species of the human gut microbiota.</title>
        <authorList>
            <person name="Zou Y."/>
            <person name="Xue W."/>
            <person name="Luo G."/>
        </authorList>
    </citation>
    <scope>NUCLEOTIDE SEQUENCE [LARGE SCALE GENOMIC DNA]</scope>
    <source>
        <strain evidence="1 2">AM34-17</strain>
    </source>
</reference>
<evidence type="ECO:0000313" key="1">
    <source>
        <dbReference type="EMBL" id="RHC82651.1"/>
    </source>
</evidence>
<dbReference type="EMBL" id="QSII01000020">
    <property type="protein sequence ID" value="RHC82651.1"/>
    <property type="molecule type" value="Genomic_DNA"/>
</dbReference>
<organism evidence="1 2">
    <name type="scientific">Parabacteroides merdae</name>
    <dbReference type="NCBI Taxonomy" id="46503"/>
    <lineage>
        <taxon>Bacteria</taxon>
        <taxon>Pseudomonadati</taxon>
        <taxon>Bacteroidota</taxon>
        <taxon>Bacteroidia</taxon>
        <taxon>Bacteroidales</taxon>
        <taxon>Tannerellaceae</taxon>
        <taxon>Parabacteroides</taxon>
    </lineage>
</organism>
<name>A0A3R6EY08_9BACT</name>
<dbReference type="Proteomes" id="UP000286260">
    <property type="component" value="Unassembled WGS sequence"/>
</dbReference>